<keyword evidence="2" id="KW-1185">Reference proteome</keyword>
<dbReference type="RefSeq" id="WP_258781462.1">
    <property type="nucleotide sequence ID" value="NZ_JANUGP010000024.1"/>
</dbReference>
<dbReference type="Proteomes" id="UP001205612">
    <property type="component" value="Unassembled WGS sequence"/>
</dbReference>
<accession>A0ABT2B837</accession>
<organism evidence="1 2">
    <name type="scientific">Streptomyces pyxinicus</name>
    <dbReference type="NCBI Taxonomy" id="2970331"/>
    <lineage>
        <taxon>Bacteria</taxon>
        <taxon>Bacillati</taxon>
        <taxon>Actinomycetota</taxon>
        <taxon>Actinomycetes</taxon>
        <taxon>Kitasatosporales</taxon>
        <taxon>Streptomycetaceae</taxon>
        <taxon>Streptomyces</taxon>
    </lineage>
</organism>
<gene>
    <name evidence="1" type="ORF">NX794_26240</name>
</gene>
<name>A0ABT2B837_9ACTN</name>
<reference evidence="1 2" key="1">
    <citation type="submission" date="2022-08" db="EMBL/GenBank/DDBJ databases">
        <authorList>
            <person name="Somphong A."/>
            <person name="Phongsopitanun W."/>
        </authorList>
    </citation>
    <scope>NUCLEOTIDE SEQUENCE [LARGE SCALE GENOMIC DNA]</scope>
    <source>
        <strain evidence="1 2">LP11</strain>
    </source>
</reference>
<proteinExistence type="predicted"/>
<dbReference type="EMBL" id="JANUGP010000024">
    <property type="protein sequence ID" value="MCS0604689.1"/>
    <property type="molecule type" value="Genomic_DNA"/>
</dbReference>
<sequence>MTYIDPETRAKAEAHGNPYAPEDIIAAGHELAGRVCRELQRAGLPADVKRPGAPQQPGAWVEVDDSQGQYAGGLYVRWSAPELAEAGMRAVAERQDPEAADWRHHAEVVVLMQTALIGILRLAGFSVVRAEEVDDIAKGDVYVHADPPSSS</sequence>
<comment type="caution">
    <text evidence="1">The sequence shown here is derived from an EMBL/GenBank/DDBJ whole genome shotgun (WGS) entry which is preliminary data.</text>
</comment>
<protein>
    <submittedName>
        <fullName evidence="1">Uncharacterized protein</fullName>
    </submittedName>
</protein>
<evidence type="ECO:0000313" key="1">
    <source>
        <dbReference type="EMBL" id="MCS0604689.1"/>
    </source>
</evidence>
<evidence type="ECO:0000313" key="2">
    <source>
        <dbReference type="Proteomes" id="UP001205612"/>
    </source>
</evidence>